<evidence type="ECO:0000256" key="1">
    <source>
        <dbReference type="SAM" id="MobiDB-lite"/>
    </source>
</evidence>
<accession>A0A6J6YUC6</accession>
<dbReference type="AlphaFoldDB" id="A0A6J6YUC6"/>
<feature type="region of interest" description="Disordered" evidence="1">
    <location>
        <begin position="67"/>
        <end position="88"/>
    </location>
</feature>
<sequence length="88" mass="9252">MATKKTNVETRSIRGIFRKEGFGVLTEERGTTPARDGRVDVGARSLDGHCILGGIGVVPGFGAMHSHAGSLGEVPATPEHRSLGLQRS</sequence>
<proteinExistence type="predicted"/>
<protein>
    <submittedName>
        <fullName evidence="2">Unannotated protein</fullName>
    </submittedName>
</protein>
<evidence type="ECO:0000313" key="2">
    <source>
        <dbReference type="EMBL" id="CAB4813041.1"/>
    </source>
</evidence>
<name>A0A6J6YUC6_9ZZZZ</name>
<reference evidence="2" key="1">
    <citation type="submission" date="2020-05" db="EMBL/GenBank/DDBJ databases">
        <authorList>
            <person name="Chiriac C."/>
            <person name="Salcher M."/>
            <person name="Ghai R."/>
            <person name="Kavagutti S V."/>
        </authorList>
    </citation>
    <scope>NUCLEOTIDE SEQUENCE</scope>
</reference>
<organism evidence="2">
    <name type="scientific">freshwater metagenome</name>
    <dbReference type="NCBI Taxonomy" id="449393"/>
    <lineage>
        <taxon>unclassified sequences</taxon>
        <taxon>metagenomes</taxon>
        <taxon>ecological metagenomes</taxon>
    </lineage>
</organism>
<dbReference type="EMBL" id="CAFAAM010000191">
    <property type="protein sequence ID" value="CAB4813041.1"/>
    <property type="molecule type" value="Genomic_DNA"/>
</dbReference>
<gene>
    <name evidence="2" type="ORF">UFOPK3010_01272</name>
</gene>